<feature type="transmembrane region" description="Helical" evidence="9">
    <location>
        <begin position="61"/>
        <end position="85"/>
    </location>
</feature>
<comment type="subcellular location">
    <subcellularLocation>
        <location evidence="1">Cell membrane</location>
    </subcellularLocation>
</comment>
<dbReference type="EMBL" id="NWUF01000023">
    <property type="protein sequence ID" value="PCE40731.1"/>
    <property type="molecule type" value="Genomic_DNA"/>
</dbReference>
<keyword evidence="3" id="KW-1003">Cell membrane</keyword>
<dbReference type="Pfam" id="PF02397">
    <property type="entry name" value="Bac_transf"/>
    <property type="match status" value="1"/>
</dbReference>
<comment type="caution">
    <text evidence="11">The sequence shown here is derived from an EMBL/GenBank/DDBJ whole genome shotgun (WGS) entry which is preliminary data.</text>
</comment>
<evidence type="ECO:0000313" key="11">
    <source>
        <dbReference type="EMBL" id="PCE40731.1"/>
    </source>
</evidence>
<evidence type="ECO:0000256" key="5">
    <source>
        <dbReference type="ARBA" id="ARBA00022692"/>
    </source>
</evidence>
<proteinExistence type="inferred from homology"/>
<dbReference type="PANTHER" id="PTHR30576">
    <property type="entry name" value="COLANIC BIOSYNTHESIS UDP-GLUCOSE LIPID CARRIER TRANSFERASE"/>
    <property type="match status" value="1"/>
</dbReference>
<evidence type="ECO:0000256" key="1">
    <source>
        <dbReference type="ARBA" id="ARBA00004236"/>
    </source>
</evidence>
<reference evidence="11 12" key="1">
    <citation type="submission" date="2017-09" db="EMBL/GenBank/DDBJ databases">
        <title>The Catabolism of 3,6-Dichlorosalicylic acid is Initiated by the Cytochrome P450 Monooxygenase DsmABC in Rhizorhabdus dicambivorans Ndbn-20.</title>
        <authorList>
            <person name="Na L."/>
        </authorList>
    </citation>
    <scope>NUCLEOTIDE SEQUENCE [LARGE SCALE GENOMIC DNA]</scope>
    <source>
        <strain evidence="11 12">Ndbn-20m</strain>
    </source>
</reference>
<dbReference type="AlphaFoldDB" id="A0A2A4FTL4"/>
<evidence type="ECO:0000256" key="7">
    <source>
        <dbReference type="ARBA" id="ARBA00023136"/>
    </source>
</evidence>
<evidence type="ECO:0000313" key="12">
    <source>
        <dbReference type="Proteomes" id="UP000218934"/>
    </source>
</evidence>
<keyword evidence="4" id="KW-0808">Transferase</keyword>
<keyword evidence="8" id="KW-0270">Exopolysaccharide synthesis</keyword>
<keyword evidence="5 9" id="KW-0812">Transmembrane</keyword>
<feature type="domain" description="Bacterial sugar transferase" evidence="10">
    <location>
        <begin position="57"/>
        <end position="247"/>
    </location>
</feature>
<dbReference type="GO" id="GO:0016780">
    <property type="term" value="F:phosphotransferase activity, for other substituted phosphate groups"/>
    <property type="evidence" value="ECO:0007669"/>
    <property type="project" value="TreeGrafter"/>
</dbReference>
<dbReference type="Proteomes" id="UP000218934">
    <property type="component" value="Unassembled WGS sequence"/>
</dbReference>
<evidence type="ECO:0000256" key="9">
    <source>
        <dbReference type="SAM" id="Phobius"/>
    </source>
</evidence>
<name>A0A2A4FTL4_9SPHN</name>
<organism evidence="11 12">
    <name type="scientific">Rhizorhabdus dicambivorans</name>
    <dbReference type="NCBI Taxonomy" id="1850238"/>
    <lineage>
        <taxon>Bacteria</taxon>
        <taxon>Pseudomonadati</taxon>
        <taxon>Pseudomonadota</taxon>
        <taxon>Alphaproteobacteria</taxon>
        <taxon>Sphingomonadales</taxon>
        <taxon>Sphingomonadaceae</taxon>
        <taxon>Rhizorhabdus</taxon>
    </lineage>
</organism>
<evidence type="ECO:0000256" key="2">
    <source>
        <dbReference type="ARBA" id="ARBA00006464"/>
    </source>
</evidence>
<accession>A0A2A4FTL4</accession>
<evidence type="ECO:0000256" key="4">
    <source>
        <dbReference type="ARBA" id="ARBA00022679"/>
    </source>
</evidence>
<dbReference type="InterPro" id="IPR003362">
    <property type="entry name" value="Bact_transf"/>
</dbReference>
<keyword evidence="7 9" id="KW-0472">Membrane</keyword>
<comment type="similarity">
    <text evidence="2">Belongs to the bacterial sugar transferase family.</text>
</comment>
<dbReference type="GO" id="GO:0000271">
    <property type="term" value="P:polysaccharide biosynthetic process"/>
    <property type="evidence" value="ECO:0007669"/>
    <property type="project" value="UniProtKB-KW"/>
</dbReference>
<evidence type="ECO:0000256" key="6">
    <source>
        <dbReference type="ARBA" id="ARBA00022989"/>
    </source>
</evidence>
<evidence type="ECO:0000259" key="10">
    <source>
        <dbReference type="Pfam" id="PF02397"/>
    </source>
</evidence>
<sequence length="253" mass="28379">MKGQLAVQDQTSPRCSRTRFIMYASSVGSGATQRGRFMGFQESAARQTSQLDLLAVRILDIGVASCALIFLAPLMIVVACLVYAVDPGPIFFAHRRMGKDGRMFPCLKFRSMVTDAEARLKHLLATDPEARAEWARDYKLRSDPRITPIGNFLRRSSIDELPQLLNVLRGEMSIVGPRPIVEGEIERYGRYFAEYSRVKPGITGLWQVSGRNNVSYRRRVALDVSYARNKSVVLDLRILAMTVPAVFLARGSY</sequence>
<dbReference type="PANTHER" id="PTHR30576:SF4">
    <property type="entry name" value="UNDECAPRENYL-PHOSPHATE GALACTOSE PHOSPHOTRANSFERASE"/>
    <property type="match status" value="1"/>
</dbReference>
<gene>
    <name evidence="11" type="ORF">COO09_18610</name>
</gene>
<dbReference type="GO" id="GO:0005886">
    <property type="term" value="C:plasma membrane"/>
    <property type="evidence" value="ECO:0007669"/>
    <property type="project" value="UniProtKB-SubCell"/>
</dbReference>
<dbReference type="KEGG" id="rdi:CMV14_09500"/>
<dbReference type="OrthoDB" id="9808602at2"/>
<keyword evidence="12" id="KW-1185">Reference proteome</keyword>
<keyword evidence="6 9" id="KW-1133">Transmembrane helix</keyword>
<evidence type="ECO:0000256" key="8">
    <source>
        <dbReference type="ARBA" id="ARBA00023169"/>
    </source>
</evidence>
<protein>
    <recommendedName>
        <fullName evidence="10">Bacterial sugar transferase domain-containing protein</fullName>
    </recommendedName>
</protein>
<evidence type="ECO:0000256" key="3">
    <source>
        <dbReference type="ARBA" id="ARBA00022475"/>
    </source>
</evidence>